<keyword evidence="5 9" id="KW-0812">Transmembrane</keyword>
<evidence type="ECO:0000256" key="7">
    <source>
        <dbReference type="ARBA" id="ARBA00023136"/>
    </source>
</evidence>
<evidence type="ECO:0000256" key="8">
    <source>
        <dbReference type="PIRNR" id="PIRNR028784"/>
    </source>
</evidence>
<accession>A0A1M4UIK8</accession>
<evidence type="ECO:0000256" key="9">
    <source>
        <dbReference type="SAM" id="Phobius"/>
    </source>
</evidence>
<keyword evidence="7 8" id="KW-0472">Membrane</keyword>
<dbReference type="Proteomes" id="UP000184346">
    <property type="component" value="Unassembled WGS sequence"/>
</dbReference>
<proteinExistence type="inferred from homology"/>
<dbReference type="OrthoDB" id="9800226at2"/>
<dbReference type="PANTHER" id="PTHR34702">
    <property type="entry name" value="NA(+)/H(+) ANTIPORTER SUBUNIT F1"/>
    <property type="match status" value="1"/>
</dbReference>
<dbReference type="InterPro" id="IPR007208">
    <property type="entry name" value="MrpF/PhaF-like"/>
</dbReference>
<sequence>MLDFALWTSMALVVAALLLNVYRLAVGPDMPDRLLALDTMYVNSIALIVLMGLWLNTKTYFESALLIAMLGFISTVAVCKYLLRGDIIE</sequence>
<comment type="subcellular location">
    <subcellularLocation>
        <location evidence="1 8">Cell membrane</location>
        <topology evidence="1 8">Multi-pass membrane protein</topology>
    </subcellularLocation>
</comment>
<dbReference type="STRING" id="1121942.SAMN02745148_00643"/>
<dbReference type="GO" id="GO:0005886">
    <property type="term" value="C:plasma membrane"/>
    <property type="evidence" value="ECO:0007669"/>
    <property type="project" value="UniProtKB-SubCell"/>
</dbReference>
<dbReference type="NCBIfam" id="NF004812">
    <property type="entry name" value="PRK06161.1"/>
    <property type="match status" value="1"/>
</dbReference>
<feature type="transmembrane region" description="Helical" evidence="9">
    <location>
        <begin position="60"/>
        <end position="83"/>
    </location>
</feature>
<evidence type="ECO:0000256" key="3">
    <source>
        <dbReference type="ARBA" id="ARBA00022448"/>
    </source>
</evidence>
<keyword evidence="4 8" id="KW-1003">Cell membrane</keyword>
<name>A0A1M4UIK8_9GAMM</name>
<feature type="transmembrane region" description="Helical" evidence="9">
    <location>
        <begin position="34"/>
        <end position="54"/>
    </location>
</feature>
<comment type="similarity">
    <text evidence="2 8">Belongs to the CPA3 antiporters (TC 2.A.63) subunit F family.</text>
</comment>
<reference evidence="10 11" key="1">
    <citation type="submission" date="2016-11" db="EMBL/GenBank/DDBJ databases">
        <authorList>
            <person name="Jaros S."/>
            <person name="Januszkiewicz K."/>
            <person name="Wedrychowicz H."/>
        </authorList>
    </citation>
    <scope>NUCLEOTIDE SEQUENCE [LARGE SCALE GENOMIC DNA]</scope>
    <source>
        <strain evidence="10 11">DSM 19980</strain>
    </source>
</reference>
<evidence type="ECO:0000256" key="4">
    <source>
        <dbReference type="ARBA" id="ARBA00022475"/>
    </source>
</evidence>
<keyword evidence="8" id="KW-0050">Antiport</keyword>
<evidence type="ECO:0000256" key="5">
    <source>
        <dbReference type="ARBA" id="ARBA00022692"/>
    </source>
</evidence>
<keyword evidence="6 9" id="KW-1133">Transmembrane helix</keyword>
<keyword evidence="3 8" id="KW-0813">Transport</keyword>
<dbReference type="Pfam" id="PF04066">
    <property type="entry name" value="MrpF_PhaF"/>
    <property type="match status" value="1"/>
</dbReference>
<evidence type="ECO:0000256" key="1">
    <source>
        <dbReference type="ARBA" id="ARBA00004651"/>
    </source>
</evidence>
<dbReference type="AlphaFoldDB" id="A0A1M4UIK8"/>
<dbReference type="PANTHER" id="PTHR34702:SF1">
    <property type="entry name" value="NA(+)_H(+) ANTIPORTER SUBUNIT F"/>
    <property type="match status" value="1"/>
</dbReference>
<protein>
    <submittedName>
        <fullName evidence="10">Multisubunit potassium/proton antiporter, PhaF subunit</fullName>
    </submittedName>
</protein>
<gene>
    <name evidence="10" type="ORF">SAMN02745148_00643</name>
</gene>
<evidence type="ECO:0000313" key="10">
    <source>
        <dbReference type="EMBL" id="SHE56400.1"/>
    </source>
</evidence>
<evidence type="ECO:0000256" key="6">
    <source>
        <dbReference type="ARBA" id="ARBA00022989"/>
    </source>
</evidence>
<feature type="transmembrane region" description="Helical" evidence="9">
    <location>
        <begin position="6"/>
        <end position="22"/>
    </location>
</feature>
<dbReference type="GO" id="GO:0015385">
    <property type="term" value="F:sodium:proton antiporter activity"/>
    <property type="evidence" value="ECO:0007669"/>
    <property type="project" value="TreeGrafter"/>
</dbReference>
<dbReference type="PIRSF" id="PIRSF028784">
    <property type="entry name" value="MrpF"/>
    <property type="match status" value="1"/>
</dbReference>
<dbReference type="EMBL" id="FQUJ01000003">
    <property type="protein sequence ID" value="SHE56400.1"/>
    <property type="molecule type" value="Genomic_DNA"/>
</dbReference>
<evidence type="ECO:0000256" key="2">
    <source>
        <dbReference type="ARBA" id="ARBA00009212"/>
    </source>
</evidence>
<organism evidence="10 11">
    <name type="scientific">Modicisalibacter ilicicola DSM 19980</name>
    <dbReference type="NCBI Taxonomy" id="1121942"/>
    <lineage>
        <taxon>Bacteria</taxon>
        <taxon>Pseudomonadati</taxon>
        <taxon>Pseudomonadota</taxon>
        <taxon>Gammaproteobacteria</taxon>
        <taxon>Oceanospirillales</taxon>
        <taxon>Halomonadaceae</taxon>
        <taxon>Modicisalibacter</taxon>
    </lineage>
</organism>
<evidence type="ECO:0000313" key="11">
    <source>
        <dbReference type="Proteomes" id="UP000184346"/>
    </source>
</evidence>
<keyword evidence="8" id="KW-0406">Ion transport</keyword>
<dbReference type="RefSeq" id="WP_072819705.1">
    <property type="nucleotide sequence ID" value="NZ_FQUJ01000003.1"/>
</dbReference>
<keyword evidence="11" id="KW-1185">Reference proteome</keyword>